<evidence type="ECO:0000313" key="2">
    <source>
        <dbReference type="EMBL" id="MTD12898.1"/>
    </source>
</evidence>
<dbReference type="Proteomes" id="UP000460221">
    <property type="component" value="Unassembled WGS sequence"/>
</dbReference>
<dbReference type="GO" id="GO:0051213">
    <property type="term" value="F:dioxygenase activity"/>
    <property type="evidence" value="ECO:0007669"/>
    <property type="project" value="UniProtKB-KW"/>
</dbReference>
<accession>A0A7K1FFL4</accession>
<reference evidence="2 3" key="1">
    <citation type="submission" date="2019-11" db="EMBL/GenBank/DDBJ databases">
        <authorList>
            <person name="Jiang L.-Q."/>
        </authorList>
    </citation>
    <scope>NUCLEOTIDE SEQUENCE [LARGE SCALE GENOMIC DNA]</scope>
    <source>
        <strain evidence="2 3">YIM 132087</strain>
    </source>
</reference>
<dbReference type="InterPro" id="IPR004360">
    <property type="entry name" value="Glyas_Fos-R_dOase_dom"/>
</dbReference>
<dbReference type="RefSeq" id="WP_154766877.1">
    <property type="nucleotide sequence ID" value="NZ_WLYK01000001.1"/>
</dbReference>
<comment type="caution">
    <text evidence="2">The sequence shown here is derived from an EMBL/GenBank/DDBJ whole genome shotgun (WGS) entry which is preliminary data.</text>
</comment>
<organism evidence="2 3">
    <name type="scientific">Nakamurella alba</name>
    <dbReference type="NCBI Taxonomy" id="2665158"/>
    <lineage>
        <taxon>Bacteria</taxon>
        <taxon>Bacillati</taxon>
        <taxon>Actinomycetota</taxon>
        <taxon>Actinomycetes</taxon>
        <taxon>Nakamurellales</taxon>
        <taxon>Nakamurellaceae</taxon>
        <taxon>Nakamurella</taxon>
    </lineage>
</organism>
<keyword evidence="2" id="KW-0560">Oxidoreductase</keyword>
<proteinExistence type="predicted"/>
<evidence type="ECO:0000313" key="3">
    <source>
        <dbReference type="Proteomes" id="UP000460221"/>
    </source>
</evidence>
<gene>
    <name evidence="2" type="ORF">GIS00_02920</name>
</gene>
<name>A0A7K1FFL4_9ACTN</name>
<dbReference type="SUPFAM" id="SSF54593">
    <property type="entry name" value="Glyoxalase/Bleomycin resistance protein/Dihydroxybiphenyl dioxygenase"/>
    <property type="match status" value="1"/>
</dbReference>
<protein>
    <submittedName>
        <fullName evidence="2">Glyoxalase/bleomycin resistance/dioxygenase family protein</fullName>
    </submittedName>
</protein>
<evidence type="ECO:0000259" key="1">
    <source>
        <dbReference type="PROSITE" id="PS51819"/>
    </source>
</evidence>
<dbReference type="InterPro" id="IPR037523">
    <property type="entry name" value="VOC_core"/>
</dbReference>
<dbReference type="AlphaFoldDB" id="A0A7K1FFL4"/>
<dbReference type="PROSITE" id="PS51819">
    <property type="entry name" value="VOC"/>
    <property type="match status" value="1"/>
</dbReference>
<sequence>MRDATDTSPGLTTRMFSNPQVILFTDDVERAVAFYCGLGFREVFRVPAEGRPIHADLEMDGYRIGFATLDSSRRDHGLTPATAGQRSTLTVWTADTRAAYADLVASGVPAHREPEVWLGRLLIAWVLDPDGNPVQLAQELSPGATSSGP</sequence>
<dbReference type="EMBL" id="WLYK01000001">
    <property type="protein sequence ID" value="MTD12898.1"/>
    <property type="molecule type" value="Genomic_DNA"/>
</dbReference>
<dbReference type="InterPro" id="IPR029068">
    <property type="entry name" value="Glyas_Bleomycin-R_OHBP_Dase"/>
</dbReference>
<keyword evidence="2" id="KW-0223">Dioxygenase</keyword>
<dbReference type="Pfam" id="PF00903">
    <property type="entry name" value="Glyoxalase"/>
    <property type="match status" value="1"/>
</dbReference>
<keyword evidence="3" id="KW-1185">Reference proteome</keyword>
<feature type="domain" description="VOC" evidence="1">
    <location>
        <begin position="17"/>
        <end position="139"/>
    </location>
</feature>
<dbReference type="Gene3D" id="3.10.180.10">
    <property type="entry name" value="2,3-Dihydroxybiphenyl 1,2-Dioxygenase, domain 1"/>
    <property type="match status" value="1"/>
</dbReference>